<name>A0A518ICB9_9PLAN</name>
<dbReference type="KEGG" id="gfm:Enr17x_27760"/>
<dbReference type="InterPro" id="IPR015915">
    <property type="entry name" value="Kelch-typ_b-propeller"/>
</dbReference>
<keyword evidence="2 3" id="KW-0040">ANK repeat</keyword>
<protein>
    <submittedName>
        <fullName evidence="4">Ankyrin repeats (3 copies)</fullName>
    </submittedName>
</protein>
<dbReference type="PANTHER" id="PTHR24201:SF15">
    <property type="entry name" value="ANKYRIN REPEAT DOMAIN-CONTAINING PROTEIN 66"/>
    <property type="match status" value="1"/>
</dbReference>
<organism evidence="4 5">
    <name type="scientific">Gimesia fumaroli</name>
    <dbReference type="NCBI Taxonomy" id="2527976"/>
    <lineage>
        <taxon>Bacteria</taxon>
        <taxon>Pseudomonadati</taxon>
        <taxon>Planctomycetota</taxon>
        <taxon>Planctomycetia</taxon>
        <taxon>Planctomycetales</taxon>
        <taxon>Planctomycetaceae</taxon>
        <taxon>Gimesia</taxon>
    </lineage>
</organism>
<dbReference type="Proteomes" id="UP000318313">
    <property type="component" value="Chromosome"/>
</dbReference>
<dbReference type="InterPro" id="IPR036770">
    <property type="entry name" value="Ankyrin_rpt-contain_sf"/>
</dbReference>
<gene>
    <name evidence="4" type="ORF">Enr17x_27760</name>
</gene>
<dbReference type="AlphaFoldDB" id="A0A518ICB9"/>
<sequence>MTEPKKEMTQEIIRFHQVVESGSLEELQQELEKGVDLNAPGQNGESALMIAIAAKDPEKMKLLLEQGADPELTDDYNATALRHAVQADFVDGVRHLLTLGVDRGYHPKYPLKVINYDLSWFDSEHVKMPDEFKGVMTDEEWKESLEETNKSVIELGQSPTIEPIIGDVYSAEVLNLFLKAGDDLSQASPEMQRLLLQLDDEATFQASAEDYRKNKTPRFGKTNPERMDNPFWSDMIRIGCNAYQARVHFKDDSAFDKPGAVWCFDRFGSTLTPIPDGRYVQIGGEHEDYYDPDFYIYNDVVIHDGQGNFELYGYPKKVFPPTDFHTATLVKEEIYLIGCLGYPEQRVNNQTPVYHLKTETWEIEAVKTSGDLPGWVYRHRASYVPQRNVIQITGGERQSWDKPGEPELVTNEDTYELDLSTFIWRKLD</sequence>
<dbReference type="PROSITE" id="PS50088">
    <property type="entry name" value="ANK_REPEAT"/>
    <property type="match status" value="1"/>
</dbReference>
<dbReference type="Pfam" id="PF12796">
    <property type="entry name" value="Ank_2"/>
    <property type="match status" value="1"/>
</dbReference>
<dbReference type="SMART" id="SM00248">
    <property type="entry name" value="ANK"/>
    <property type="match status" value="3"/>
</dbReference>
<dbReference type="SUPFAM" id="SSF48403">
    <property type="entry name" value="Ankyrin repeat"/>
    <property type="match status" value="1"/>
</dbReference>
<dbReference type="SUPFAM" id="SSF50965">
    <property type="entry name" value="Galactose oxidase, central domain"/>
    <property type="match status" value="1"/>
</dbReference>
<dbReference type="PROSITE" id="PS50297">
    <property type="entry name" value="ANK_REP_REGION"/>
    <property type="match status" value="1"/>
</dbReference>
<evidence type="ECO:0000256" key="2">
    <source>
        <dbReference type="ARBA" id="ARBA00023043"/>
    </source>
</evidence>
<keyword evidence="1" id="KW-0677">Repeat</keyword>
<evidence type="ECO:0000313" key="4">
    <source>
        <dbReference type="EMBL" id="QDV50733.1"/>
    </source>
</evidence>
<evidence type="ECO:0000256" key="3">
    <source>
        <dbReference type="PROSITE-ProRule" id="PRU00023"/>
    </source>
</evidence>
<accession>A0A518ICB9</accession>
<proteinExistence type="predicted"/>
<dbReference type="Gene3D" id="2.120.10.80">
    <property type="entry name" value="Kelch-type beta propeller"/>
    <property type="match status" value="1"/>
</dbReference>
<evidence type="ECO:0000313" key="5">
    <source>
        <dbReference type="Proteomes" id="UP000318313"/>
    </source>
</evidence>
<dbReference type="InterPro" id="IPR011043">
    <property type="entry name" value="Gal_Oxase/kelch_b-propeller"/>
</dbReference>
<dbReference type="RefSeq" id="WP_198001136.1">
    <property type="nucleotide sequence ID" value="NZ_CP037452.1"/>
</dbReference>
<dbReference type="InterPro" id="IPR050776">
    <property type="entry name" value="Ank_Repeat/CDKN_Inhibitor"/>
</dbReference>
<dbReference type="PANTHER" id="PTHR24201">
    <property type="entry name" value="ANK_REP_REGION DOMAIN-CONTAINING PROTEIN"/>
    <property type="match status" value="1"/>
</dbReference>
<dbReference type="Gene3D" id="1.25.40.20">
    <property type="entry name" value="Ankyrin repeat-containing domain"/>
    <property type="match status" value="1"/>
</dbReference>
<reference evidence="4 5" key="1">
    <citation type="submission" date="2019-03" db="EMBL/GenBank/DDBJ databases">
        <title>Deep-cultivation of Planctomycetes and their phenomic and genomic characterization uncovers novel biology.</title>
        <authorList>
            <person name="Wiegand S."/>
            <person name="Jogler M."/>
            <person name="Boedeker C."/>
            <person name="Pinto D."/>
            <person name="Vollmers J."/>
            <person name="Rivas-Marin E."/>
            <person name="Kohn T."/>
            <person name="Peeters S.H."/>
            <person name="Heuer A."/>
            <person name="Rast P."/>
            <person name="Oberbeckmann S."/>
            <person name="Bunk B."/>
            <person name="Jeske O."/>
            <person name="Meyerdierks A."/>
            <person name="Storesund J.E."/>
            <person name="Kallscheuer N."/>
            <person name="Luecker S."/>
            <person name="Lage O.M."/>
            <person name="Pohl T."/>
            <person name="Merkel B.J."/>
            <person name="Hornburger P."/>
            <person name="Mueller R.-W."/>
            <person name="Bruemmer F."/>
            <person name="Labrenz M."/>
            <person name="Spormann A.M."/>
            <person name="Op den Camp H."/>
            <person name="Overmann J."/>
            <person name="Amann R."/>
            <person name="Jetten M.S.M."/>
            <person name="Mascher T."/>
            <person name="Medema M.H."/>
            <person name="Devos D.P."/>
            <person name="Kaster A.-K."/>
            <person name="Ovreas L."/>
            <person name="Rohde M."/>
            <person name="Galperin M.Y."/>
            <person name="Jogler C."/>
        </authorList>
    </citation>
    <scope>NUCLEOTIDE SEQUENCE [LARGE SCALE GENOMIC DNA]</scope>
    <source>
        <strain evidence="4 5">Enr17</strain>
    </source>
</reference>
<feature type="repeat" description="ANK" evidence="3">
    <location>
        <begin position="43"/>
        <end position="75"/>
    </location>
</feature>
<evidence type="ECO:0000256" key="1">
    <source>
        <dbReference type="ARBA" id="ARBA00022737"/>
    </source>
</evidence>
<dbReference type="InterPro" id="IPR002110">
    <property type="entry name" value="Ankyrin_rpt"/>
</dbReference>
<dbReference type="EMBL" id="CP037452">
    <property type="protein sequence ID" value="QDV50733.1"/>
    <property type="molecule type" value="Genomic_DNA"/>
</dbReference>
<keyword evidence="5" id="KW-1185">Reference proteome</keyword>